<protein>
    <submittedName>
        <fullName evidence="1">Uncharacterized protein</fullName>
    </submittedName>
</protein>
<name>A0A2A2ZBL1_MYCAV</name>
<gene>
    <name evidence="1" type="ORF">CKJ66_26780</name>
</gene>
<reference evidence="1 2" key="1">
    <citation type="submission" date="2017-08" db="EMBL/GenBank/DDBJ databases">
        <title>Phylogenetic analysis of Mycobacterium avium complex whole genomes.</title>
        <authorList>
            <person name="Caverly L.J."/>
            <person name="Spilker T."/>
            <person name="Lipuma J."/>
        </authorList>
    </citation>
    <scope>NUCLEOTIDE SEQUENCE [LARGE SCALE GENOMIC DNA]</scope>
    <source>
        <strain evidence="1 2">FLAC0165</strain>
    </source>
</reference>
<comment type="caution">
    <text evidence="1">The sequence shown here is derived from an EMBL/GenBank/DDBJ whole genome shotgun (WGS) entry which is preliminary data.</text>
</comment>
<dbReference type="Proteomes" id="UP000217768">
    <property type="component" value="Unassembled WGS sequence"/>
</dbReference>
<accession>A0A2A2ZBL1</accession>
<evidence type="ECO:0000313" key="2">
    <source>
        <dbReference type="Proteomes" id="UP000217768"/>
    </source>
</evidence>
<organism evidence="1 2">
    <name type="scientific">Mycobacterium avium</name>
    <dbReference type="NCBI Taxonomy" id="1764"/>
    <lineage>
        <taxon>Bacteria</taxon>
        <taxon>Bacillati</taxon>
        <taxon>Actinomycetota</taxon>
        <taxon>Actinomycetes</taxon>
        <taxon>Mycobacteriales</taxon>
        <taxon>Mycobacteriaceae</taxon>
        <taxon>Mycobacterium</taxon>
        <taxon>Mycobacterium avium complex (MAC)</taxon>
    </lineage>
</organism>
<dbReference type="AlphaFoldDB" id="A0A2A2ZBL1"/>
<sequence length="134" mass="14564">MHDLPPRWDGLPVQWGAWSSTAEVFMCPPRRVRSESCDRCGSTDARMINVGRVWTDPDTAPPAIGRARLRRGRHPVGVLSVFRCPGCGHDSVLDSNGQLWDLDETDYTDDGSCNVNTCGAGDSGKARGGRGHGR</sequence>
<proteinExistence type="predicted"/>
<evidence type="ECO:0000313" key="1">
    <source>
        <dbReference type="EMBL" id="PBA23849.1"/>
    </source>
</evidence>
<dbReference type="EMBL" id="NSFD01000055">
    <property type="protein sequence ID" value="PBA23849.1"/>
    <property type="molecule type" value="Genomic_DNA"/>
</dbReference>